<evidence type="ECO:0000256" key="4">
    <source>
        <dbReference type="ARBA" id="ARBA00022679"/>
    </source>
</evidence>
<keyword evidence="7" id="KW-1185">Reference proteome</keyword>
<evidence type="ECO:0000256" key="2">
    <source>
        <dbReference type="ARBA" id="ARBA00009836"/>
    </source>
</evidence>
<dbReference type="RefSeq" id="XP_026192400.1">
    <property type="nucleotide sequence ID" value="XM_026336615.1"/>
</dbReference>
<sequence>MNRCLERPTVCVFCGDSAAHTTQAAFEELGTAAPSLSVSHGRTHPASSQNAFTKFSRRLTKLLRHEGPRMGLFVRPDGFVSVVAVLLLAENHQFSISDVFSIVSTDAKQRFQLGIAEVPPSTSLPSAVGLQKSMRILPAGGVCCMQCTGGAATVYIRATQGHSIPNVQSDLLCCCINSSEELEDALLNGPAGALRERAQARGVTLVHGTYLRLWESIKNEGLKRMGRRHVHFTPFYENKSLGCFSGFRASCNLLLILDFEKALGMGLKFFVAANGVVLTEGTEEGIVPFCCIRTSVDRRTGESLS</sequence>
<proteinExistence type="inferred from homology"/>
<dbReference type="Gene3D" id="1.10.10.970">
    <property type="entry name" value="RNA 2'-phosphotransferase, Tpt1/KptA family, N-terminal domain"/>
    <property type="match status" value="1"/>
</dbReference>
<dbReference type="InterPro" id="IPR042080">
    <property type="entry name" value="RNA_2'-PTrans_N"/>
</dbReference>
<name>A0A6P6RZ57_9EIME</name>
<dbReference type="OrthoDB" id="328777at2759"/>
<evidence type="ECO:0000256" key="6">
    <source>
        <dbReference type="ARBA" id="ARBA00047949"/>
    </source>
</evidence>
<evidence type="ECO:0000256" key="5">
    <source>
        <dbReference type="ARBA" id="ARBA00023027"/>
    </source>
</evidence>
<gene>
    <name evidence="8" type="primary">LOC34620704</name>
</gene>
<evidence type="ECO:0000256" key="3">
    <source>
        <dbReference type="ARBA" id="ARBA00012007"/>
    </source>
</evidence>
<dbReference type="PANTHER" id="PTHR12684">
    <property type="entry name" value="PUTATIVE PHOSPHOTRANSFERASE"/>
    <property type="match status" value="1"/>
</dbReference>
<protein>
    <recommendedName>
        <fullName evidence="3">2'-phosphotransferase</fullName>
        <ecNumber evidence="3">2.7.1.160</ecNumber>
    </recommendedName>
</protein>
<dbReference type="AlphaFoldDB" id="A0A6P6RZ57"/>
<dbReference type="PANTHER" id="PTHR12684:SF2">
    <property type="entry name" value="TRNA 2'-PHOSPHOTRANSFERASE 1"/>
    <property type="match status" value="1"/>
</dbReference>
<evidence type="ECO:0000313" key="8">
    <source>
        <dbReference type="RefSeq" id="XP_026192400.1"/>
    </source>
</evidence>
<dbReference type="InterPro" id="IPR002745">
    <property type="entry name" value="Ptrans_KptA/Tpt1"/>
</dbReference>
<comment type="function">
    <text evidence="1">Catalyzes the last step of tRNA splicing, the transfer of the splice junction 2'-phosphate from ligated tRNA to NAD to produce ADP-ribose 1''-2'' cyclic phosphate.</text>
</comment>
<reference evidence="8" key="1">
    <citation type="submission" date="2025-08" db="UniProtKB">
        <authorList>
            <consortium name="RefSeq"/>
        </authorList>
    </citation>
    <scope>IDENTIFICATION</scope>
</reference>
<dbReference type="Gene3D" id="3.20.170.30">
    <property type="match status" value="1"/>
</dbReference>
<accession>A0A6P6RZ57</accession>
<comment type="catalytic activity">
    <reaction evidence="6">
        <text>2'-phospho-[ligated tRNA] + NAD(+) = mature tRNA + ADP-alpha-D-ribose 1'',2''-cyclic phosphate + nicotinamide</text>
        <dbReference type="Rhea" id="RHEA:23324"/>
        <dbReference type="Rhea" id="RHEA-COMP:11106"/>
        <dbReference type="Rhea" id="RHEA-COMP:11107"/>
        <dbReference type="ChEBI" id="CHEBI:17154"/>
        <dbReference type="ChEBI" id="CHEBI:57540"/>
        <dbReference type="ChEBI" id="CHEBI:76596"/>
        <dbReference type="ChEBI" id="CHEBI:82883"/>
        <dbReference type="ChEBI" id="CHEBI:85027"/>
        <dbReference type="EC" id="2.7.1.160"/>
    </reaction>
</comment>
<evidence type="ECO:0000313" key="7">
    <source>
        <dbReference type="Proteomes" id="UP000515125"/>
    </source>
</evidence>
<organism evidence="7 8">
    <name type="scientific">Cyclospora cayetanensis</name>
    <dbReference type="NCBI Taxonomy" id="88456"/>
    <lineage>
        <taxon>Eukaryota</taxon>
        <taxon>Sar</taxon>
        <taxon>Alveolata</taxon>
        <taxon>Apicomplexa</taxon>
        <taxon>Conoidasida</taxon>
        <taxon>Coccidia</taxon>
        <taxon>Eucoccidiorida</taxon>
        <taxon>Eimeriorina</taxon>
        <taxon>Eimeriidae</taxon>
        <taxon>Cyclospora</taxon>
    </lineage>
</organism>
<dbReference type="EC" id="2.7.1.160" evidence="3"/>
<dbReference type="InterPro" id="IPR042081">
    <property type="entry name" value="RNA_2'-PTrans_C"/>
</dbReference>
<dbReference type="GeneID" id="34620704"/>
<comment type="similarity">
    <text evidence="2">Belongs to the KptA/TPT1 family.</text>
</comment>
<dbReference type="GO" id="GO:0000215">
    <property type="term" value="F:tRNA 2'-phosphotransferase activity"/>
    <property type="evidence" value="ECO:0007669"/>
    <property type="project" value="UniProtKB-EC"/>
</dbReference>
<dbReference type="GO" id="GO:0006388">
    <property type="term" value="P:tRNA splicing, via endonucleolytic cleavage and ligation"/>
    <property type="evidence" value="ECO:0007669"/>
    <property type="project" value="TreeGrafter"/>
</dbReference>
<keyword evidence="5" id="KW-0520">NAD</keyword>
<evidence type="ECO:0000256" key="1">
    <source>
        <dbReference type="ARBA" id="ARBA00003343"/>
    </source>
</evidence>
<dbReference type="SUPFAM" id="SSF56399">
    <property type="entry name" value="ADP-ribosylation"/>
    <property type="match status" value="1"/>
</dbReference>
<dbReference type="Proteomes" id="UP000515125">
    <property type="component" value="Unplaced"/>
</dbReference>
<dbReference type="Pfam" id="PF01885">
    <property type="entry name" value="PTS_2-RNA"/>
    <property type="match status" value="1"/>
</dbReference>
<keyword evidence="4" id="KW-0808">Transferase</keyword>